<gene>
    <name evidence="2" type="ORF">UFOPK3331_01888</name>
</gene>
<protein>
    <submittedName>
        <fullName evidence="2">Unannotated protein</fullName>
    </submittedName>
</protein>
<evidence type="ECO:0000256" key="1">
    <source>
        <dbReference type="SAM" id="Phobius"/>
    </source>
</evidence>
<keyword evidence="1" id="KW-0812">Transmembrane</keyword>
<dbReference type="EMBL" id="CAESAL010000112">
    <property type="protein sequence ID" value="CAB4346518.1"/>
    <property type="molecule type" value="Genomic_DNA"/>
</dbReference>
<organism evidence="2">
    <name type="scientific">freshwater metagenome</name>
    <dbReference type="NCBI Taxonomy" id="449393"/>
    <lineage>
        <taxon>unclassified sequences</taxon>
        <taxon>metagenomes</taxon>
        <taxon>ecological metagenomes</taxon>
    </lineage>
</organism>
<proteinExistence type="predicted"/>
<dbReference type="InterPro" id="IPR046157">
    <property type="entry name" value="DUF6159"/>
</dbReference>
<keyword evidence="1" id="KW-1133">Transmembrane helix</keyword>
<feature type="transmembrane region" description="Helical" evidence="1">
    <location>
        <begin position="199"/>
        <end position="223"/>
    </location>
</feature>
<feature type="transmembrane region" description="Helical" evidence="1">
    <location>
        <begin position="76"/>
        <end position="102"/>
    </location>
</feature>
<sequence>MSYTRHMGKFANSKALAGASFGVLKSEKKLAAIPIVSAVTCGVIAVAVGGGVILTADFIANPAPGQDDFAMTPASWAVGIVGLFLIGLVSQMFAATLIAAANERLDGGSFTMGQAFSKATSRTPSILGWSAINSTVGVILQGARDKAGFLGDIAVGLIGAAWNVITWLVLPIIIVEGIGPIAAIKKSATLVKTTWGENLFAQAGIGLIGFLLMLPGILIFGALSLALPLAGIPLLLIWIVVIGCLMSALGAIYRTALYRFAVGLPNGSAFTQEELAGAFKTKSKSGRSR</sequence>
<accession>A0A6J5ZYA1</accession>
<name>A0A6J5ZYA1_9ZZZZ</name>
<dbReference type="Pfam" id="PF19656">
    <property type="entry name" value="DUF6159"/>
    <property type="match status" value="1"/>
</dbReference>
<keyword evidence="1" id="KW-0472">Membrane</keyword>
<dbReference type="AlphaFoldDB" id="A0A6J5ZYA1"/>
<feature type="transmembrane region" description="Helical" evidence="1">
    <location>
        <begin position="123"/>
        <end position="141"/>
    </location>
</feature>
<feature type="transmembrane region" description="Helical" evidence="1">
    <location>
        <begin position="153"/>
        <end position="178"/>
    </location>
</feature>
<feature type="transmembrane region" description="Helical" evidence="1">
    <location>
        <begin position="30"/>
        <end position="56"/>
    </location>
</feature>
<reference evidence="2" key="1">
    <citation type="submission" date="2020-05" db="EMBL/GenBank/DDBJ databases">
        <authorList>
            <person name="Chiriac C."/>
            <person name="Salcher M."/>
            <person name="Ghai R."/>
            <person name="Kavagutti S V."/>
        </authorList>
    </citation>
    <scope>NUCLEOTIDE SEQUENCE</scope>
</reference>
<feature type="transmembrane region" description="Helical" evidence="1">
    <location>
        <begin position="229"/>
        <end position="253"/>
    </location>
</feature>
<evidence type="ECO:0000313" key="2">
    <source>
        <dbReference type="EMBL" id="CAB4346518.1"/>
    </source>
</evidence>